<evidence type="ECO:0000256" key="3">
    <source>
        <dbReference type="ARBA" id="ARBA00046185"/>
    </source>
</evidence>
<proteinExistence type="predicted"/>
<protein>
    <recommendedName>
        <fullName evidence="2">FAD-dependent oxidoreductase domain-containing protein 1</fullName>
    </recommendedName>
</protein>
<dbReference type="AlphaFoldDB" id="A0A1G4IG50"/>
<keyword evidence="1" id="KW-0560">Oxidoreductase</keyword>
<dbReference type="InterPro" id="IPR006076">
    <property type="entry name" value="FAD-dep_OxRdtase"/>
</dbReference>
<evidence type="ECO:0000259" key="4">
    <source>
        <dbReference type="Pfam" id="PF01266"/>
    </source>
</evidence>
<feature type="domain" description="FAD dependent oxidoreductase" evidence="4">
    <location>
        <begin position="39"/>
        <end position="465"/>
    </location>
</feature>
<dbReference type="Gene3D" id="3.50.50.60">
    <property type="entry name" value="FAD/NAD(P)-binding domain"/>
    <property type="match status" value="1"/>
</dbReference>
<dbReference type="PANTHER" id="PTHR13847:SF287">
    <property type="entry name" value="FAD-DEPENDENT OXIDOREDUCTASE DOMAIN-CONTAINING PROTEIN 1"/>
    <property type="match status" value="1"/>
</dbReference>
<gene>
    <name evidence="5" type="ORF">TEOVI_000286200</name>
</gene>
<evidence type="ECO:0000256" key="1">
    <source>
        <dbReference type="ARBA" id="ARBA00023002"/>
    </source>
</evidence>
<evidence type="ECO:0000256" key="2">
    <source>
        <dbReference type="ARBA" id="ARBA00039785"/>
    </source>
</evidence>
<comment type="caution">
    <text evidence="5">The sequence shown here is derived from an EMBL/GenBank/DDBJ whole genome shotgun (WGS) entry which is preliminary data.</text>
</comment>
<sequence length="644" mass="71875">MGSFTSCDQRPTASTTAAPHSYDADKVLRNFDTSTPTAAVIGAGITGVHIAYELAQLGFRVTVFEQRRDIGLGETQYALPFVGVGLLHPYIHSIRMGRELLWSKLKLNSKDIVTVDYSWNFLFSSFIHRWLWARKWGKLRAEEVMKYTNNLARLSVGVIDELSHKHKTLAPYVLSRNVTVQTLEEGPRADKREAILHQAATAHRQPLMVDLVGWTRELAKVCREKYGVEFAVGEKLLDFKTTLSFGVEVVSGLRFSRNVDGRVEYKNRVFDVVVLAAGAQTGELTWESSQIPIVGLAGCSVALRPGAGEGVGELMGKLHLSSPGLVMVSPESHLVCYRTSASNDAGGEVLFLQGLLSLDCTVRTLPRVGRMLSRIEAHLREKCQINIPLLHRYRECGGRQQLDDGNTHVVTSNPVMHAAEYIRSSTPDGVPFIGDNGAAFNSFICAGFGDHAADMAPGAAKILAKFIELKACAMQRQDEKTMERDGYNIAAVMSDERVEKTRRELQLLLNGCQTIDDIPPGGELENFVQLPYSYTRFDGVVKDQIPDVAHVSLLQRVSDMEKRLLQTFAPWEHYINQQAIKLSRRDNVPDWLRTIVYYYFLDESDDLEMLKNKQKYVEGIRRIREQFEEGNETSASGATPSSSS</sequence>
<evidence type="ECO:0000313" key="6">
    <source>
        <dbReference type="Proteomes" id="UP000195570"/>
    </source>
</evidence>
<reference evidence="5" key="1">
    <citation type="submission" date="2016-09" db="EMBL/GenBank/DDBJ databases">
        <authorList>
            <person name="Hebert L."/>
            <person name="Moumen B."/>
        </authorList>
    </citation>
    <scope>NUCLEOTIDE SEQUENCE [LARGE SCALE GENOMIC DNA]</scope>
    <source>
        <strain evidence="5">OVI</strain>
    </source>
</reference>
<accession>A0A1G4IG50</accession>
<dbReference type="PANTHER" id="PTHR13847">
    <property type="entry name" value="SARCOSINE DEHYDROGENASE-RELATED"/>
    <property type="match status" value="1"/>
</dbReference>
<dbReference type="SUPFAM" id="SSF51971">
    <property type="entry name" value="Nucleotide-binding domain"/>
    <property type="match status" value="1"/>
</dbReference>
<comment type="function">
    <text evidence="3">Required for the assembly of the mitochondrial membrane respiratory chain NADH dehydrogenase (Complex I). Involved in mid-late stages of complex I assembly.</text>
</comment>
<dbReference type="Pfam" id="PF01266">
    <property type="entry name" value="DAO"/>
    <property type="match status" value="1"/>
</dbReference>
<dbReference type="GO" id="GO:0005737">
    <property type="term" value="C:cytoplasm"/>
    <property type="evidence" value="ECO:0007669"/>
    <property type="project" value="TreeGrafter"/>
</dbReference>
<evidence type="ECO:0000313" key="5">
    <source>
        <dbReference type="EMBL" id="SCU71281.1"/>
    </source>
</evidence>
<dbReference type="GeneID" id="92376802"/>
<dbReference type="GO" id="GO:0016491">
    <property type="term" value="F:oxidoreductase activity"/>
    <property type="evidence" value="ECO:0007669"/>
    <property type="project" value="UniProtKB-KW"/>
</dbReference>
<dbReference type="EMBL" id="CZPT02001617">
    <property type="protein sequence ID" value="SCU71281.1"/>
    <property type="molecule type" value="Genomic_DNA"/>
</dbReference>
<dbReference type="InterPro" id="IPR036188">
    <property type="entry name" value="FAD/NAD-bd_sf"/>
</dbReference>
<name>A0A1G4IG50_TRYEQ</name>
<keyword evidence="6" id="KW-1185">Reference proteome</keyword>
<dbReference type="RefSeq" id="XP_067081962.1">
    <property type="nucleotide sequence ID" value="XM_067225861.1"/>
</dbReference>
<dbReference type="VEuPathDB" id="TriTrypDB:TEOVI_000286200"/>
<dbReference type="Proteomes" id="UP000195570">
    <property type="component" value="Unassembled WGS sequence"/>
</dbReference>
<organism evidence="5 6">
    <name type="scientific">Trypanosoma equiperdum</name>
    <dbReference type="NCBI Taxonomy" id="5694"/>
    <lineage>
        <taxon>Eukaryota</taxon>
        <taxon>Discoba</taxon>
        <taxon>Euglenozoa</taxon>
        <taxon>Kinetoplastea</taxon>
        <taxon>Metakinetoplastina</taxon>
        <taxon>Trypanosomatida</taxon>
        <taxon>Trypanosomatidae</taxon>
        <taxon>Trypanosoma</taxon>
    </lineage>
</organism>